<dbReference type="PROSITE" id="PS51767">
    <property type="entry name" value="PEPTIDASE_A1"/>
    <property type="match status" value="1"/>
</dbReference>
<feature type="transmembrane region" description="Helical" evidence="1">
    <location>
        <begin position="473"/>
        <end position="495"/>
    </location>
</feature>
<dbReference type="Proteomes" id="UP001313282">
    <property type="component" value="Unassembled WGS sequence"/>
</dbReference>
<accession>A0AAN8MVR5</accession>
<proteinExistence type="predicted"/>
<evidence type="ECO:0000313" key="4">
    <source>
        <dbReference type="Proteomes" id="UP001313282"/>
    </source>
</evidence>
<name>A0AAN8MVR5_9PEZI</name>
<dbReference type="SUPFAM" id="SSF50630">
    <property type="entry name" value="Acid proteases"/>
    <property type="match status" value="1"/>
</dbReference>
<evidence type="ECO:0000256" key="1">
    <source>
        <dbReference type="SAM" id="Phobius"/>
    </source>
</evidence>
<gene>
    <name evidence="3" type="ORF">TWF718_009246</name>
</gene>
<reference evidence="3 4" key="1">
    <citation type="submission" date="2019-10" db="EMBL/GenBank/DDBJ databases">
        <authorList>
            <person name="Palmer J.M."/>
        </authorList>
    </citation>
    <scope>NUCLEOTIDE SEQUENCE [LARGE SCALE GENOMIC DNA]</scope>
    <source>
        <strain evidence="3 4">TWF718</strain>
    </source>
</reference>
<dbReference type="Pfam" id="PF00026">
    <property type="entry name" value="Asp"/>
    <property type="match status" value="1"/>
</dbReference>
<organism evidence="3 4">
    <name type="scientific">Orbilia javanica</name>
    <dbReference type="NCBI Taxonomy" id="47235"/>
    <lineage>
        <taxon>Eukaryota</taxon>
        <taxon>Fungi</taxon>
        <taxon>Dikarya</taxon>
        <taxon>Ascomycota</taxon>
        <taxon>Pezizomycotina</taxon>
        <taxon>Orbiliomycetes</taxon>
        <taxon>Orbiliales</taxon>
        <taxon>Orbiliaceae</taxon>
        <taxon>Orbilia</taxon>
    </lineage>
</organism>
<evidence type="ECO:0000259" key="2">
    <source>
        <dbReference type="PROSITE" id="PS51767"/>
    </source>
</evidence>
<comment type="caution">
    <text evidence="3">The sequence shown here is derived from an EMBL/GenBank/DDBJ whole genome shotgun (WGS) entry which is preliminary data.</text>
</comment>
<dbReference type="EMBL" id="JAVHNR010000006">
    <property type="protein sequence ID" value="KAK6339856.1"/>
    <property type="molecule type" value="Genomic_DNA"/>
</dbReference>
<keyword evidence="1" id="KW-0812">Transmembrane</keyword>
<dbReference type="InterPro" id="IPR021109">
    <property type="entry name" value="Peptidase_aspartic_dom_sf"/>
</dbReference>
<keyword evidence="4" id="KW-1185">Reference proteome</keyword>
<feature type="domain" description="Peptidase A1" evidence="2">
    <location>
        <begin position="86"/>
        <end position="423"/>
    </location>
</feature>
<evidence type="ECO:0000313" key="3">
    <source>
        <dbReference type="EMBL" id="KAK6339856.1"/>
    </source>
</evidence>
<keyword evidence="1" id="KW-1133">Transmembrane helix</keyword>
<dbReference type="Gene3D" id="2.40.70.10">
    <property type="entry name" value="Acid Proteases"/>
    <property type="match status" value="2"/>
</dbReference>
<keyword evidence="1" id="KW-0472">Membrane</keyword>
<sequence>MLLCWQFGMRGHSQFIERVLLSAFCFLLFLAYVAQQGDKATLKSSTVRPILKASALVKTKRAEKAHVILPTEFSYVRGGGVADYSTITNVTFGGNQSLRLSVTPQHVTWVPQEPSSRLDFCNKLVNPQNELGCEAAGRSNYYTANINSNFSRVNSFWFNESYPDVRIKTNATGYWAEDKITVDGMDVQLKFGVALQWHTPPILGLGIQPVFQDKRYPGYLDALKQQGRITGRFASFYNHMTPNTIGEIVLGGIDSNKFVGKLAVWEEMDGPGVVYAPTVRMSDGFGRFWGPYENPGSPVALVDPIARSLLIPRNMYTDLLKVLSGNQYGLQEDQFGNVGFPCTRNGAPDEVLELNFGQGNISIQFNHLRGIELEHAPALCRLDVEPTEAYMNISRGWSFVLGGPFFKAAYALIDVDNNGTALGVLNPNPIGRNIIELGGNLTTSLYRITGVPEPVSTPFENSVSDRTLSSGEIAGTAIAAFFVLTISTAGAIFFLRKKSIPDIPLPENNLSELGPDTRPLRELEAKPVSHELLVSSVAAHELAVFPNELTAPPHELEVPPHELEVPSAIAPCEIPANTG</sequence>
<dbReference type="AlphaFoldDB" id="A0AAN8MVR5"/>
<dbReference type="InterPro" id="IPR033121">
    <property type="entry name" value="PEPTIDASE_A1"/>
</dbReference>
<protein>
    <recommendedName>
        <fullName evidence="2">Peptidase A1 domain-containing protein</fullName>
    </recommendedName>
</protein>